<evidence type="ECO:0000313" key="5">
    <source>
        <dbReference type="Proteomes" id="UP000199135"/>
    </source>
</evidence>
<keyword evidence="5" id="KW-1185">Reference proteome</keyword>
<gene>
    <name evidence="3" type="ORF">SAMN05216446_0407</name>
    <name evidence="2" type="ORF">SAMN05216447_10555</name>
</gene>
<dbReference type="EMBL" id="FNWT01000005">
    <property type="protein sequence ID" value="SEH54429.1"/>
    <property type="molecule type" value="Genomic_DNA"/>
</dbReference>
<evidence type="ECO:0000313" key="3">
    <source>
        <dbReference type="EMBL" id="SER34271.1"/>
    </source>
</evidence>
<keyword evidence="1" id="KW-0812">Transmembrane</keyword>
<feature type="transmembrane region" description="Helical" evidence="1">
    <location>
        <begin position="111"/>
        <end position="132"/>
    </location>
</feature>
<sequence length="192" mass="20046">MRRLQEIDVLGDEATQRRMLEWSWALIALGVAGGVALGIAAELGALDAEAVDLVWFVILVVVTLVALPVHELVHAAAFLLLGGPDVKVGFGFTDAMLYTSADGAMLPRARFAIVLLAPSVALTFAFALVCGATRMPLMAWWLVVLHIAGCTGDLALAAAVLGTPGCTHVLDTDTGIVLMADDGTPEAPTGRE</sequence>
<dbReference type="AlphaFoldDB" id="A0A1H9NEK8"/>
<protein>
    <submittedName>
        <fullName evidence="2 3">Zincin peptidase</fullName>
    </submittedName>
</protein>
<feature type="transmembrane region" description="Helical" evidence="1">
    <location>
        <begin position="22"/>
        <end position="41"/>
    </location>
</feature>
<feature type="transmembrane region" description="Helical" evidence="1">
    <location>
        <begin position="53"/>
        <end position="81"/>
    </location>
</feature>
<evidence type="ECO:0000256" key="1">
    <source>
        <dbReference type="SAM" id="Phobius"/>
    </source>
</evidence>
<dbReference type="EMBL" id="FOGP01000001">
    <property type="protein sequence ID" value="SER34271.1"/>
    <property type="molecule type" value="Genomic_DNA"/>
</dbReference>
<organism evidence="3 4">
    <name type="scientific">Parafannyhessea umbonata</name>
    <dbReference type="NCBI Taxonomy" id="604330"/>
    <lineage>
        <taxon>Bacteria</taxon>
        <taxon>Bacillati</taxon>
        <taxon>Actinomycetota</taxon>
        <taxon>Coriobacteriia</taxon>
        <taxon>Coriobacteriales</taxon>
        <taxon>Atopobiaceae</taxon>
        <taxon>Parafannyhessea</taxon>
    </lineage>
</organism>
<dbReference type="Proteomes" id="UP000199135">
    <property type="component" value="Unassembled WGS sequence"/>
</dbReference>
<proteinExistence type="predicted"/>
<feature type="transmembrane region" description="Helical" evidence="1">
    <location>
        <begin position="139"/>
        <end position="161"/>
    </location>
</feature>
<dbReference type="Proteomes" id="UP000199128">
    <property type="component" value="Unassembled WGS sequence"/>
</dbReference>
<evidence type="ECO:0000313" key="4">
    <source>
        <dbReference type="Proteomes" id="UP000199128"/>
    </source>
</evidence>
<dbReference type="Pfam" id="PF11667">
    <property type="entry name" value="DUF3267"/>
    <property type="match status" value="1"/>
</dbReference>
<keyword evidence="1" id="KW-0472">Membrane</keyword>
<name>A0A1H9NEK8_9ACTN</name>
<dbReference type="RefSeq" id="WP_078686654.1">
    <property type="nucleotide sequence ID" value="NZ_FNWT01000005.1"/>
</dbReference>
<accession>A0A1H9NEK8</accession>
<dbReference type="InterPro" id="IPR021683">
    <property type="entry name" value="DUF3267"/>
</dbReference>
<keyword evidence="1" id="KW-1133">Transmembrane helix</keyword>
<reference evidence="4 5" key="1">
    <citation type="submission" date="2016-10" db="EMBL/GenBank/DDBJ databases">
        <authorList>
            <person name="Varghese N."/>
            <person name="Submissions S."/>
        </authorList>
    </citation>
    <scope>NUCLEOTIDE SEQUENCE [LARGE SCALE GENOMIC DNA]</scope>
    <source>
        <strain evidence="4">KHGC19</strain>
        <strain evidence="2 5">WCP15</strain>
    </source>
</reference>
<reference evidence="3" key="2">
    <citation type="submission" date="2016-10" db="EMBL/GenBank/DDBJ databases">
        <authorList>
            <person name="de Groot N.N."/>
        </authorList>
    </citation>
    <scope>NUCLEOTIDE SEQUENCE [LARGE SCALE GENOMIC DNA]</scope>
    <source>
        <strain evidence="3">KHGC19</strain>
    </source>
</reference>
<evidence type="ECO:0000313" key="2">
    <source>
        <dbReference type="EMBL" id="SEH54429.1"/>
    </source>
</evidence>